<proteinExistence type="predicted"/>
<sequence length="256" mass="29696">MPFTLSHAVLAPPLSKLSGNRLPIAAIAIGTMTPDLYRLLVKTEIHLNHQFKGIIYPDLLVGLLFCFLWYGLYRPFLFKFLGLNKPLNINSITTFIQFFIWMILAIIIGTATHIIWDGLTHLDFRTFAFKTFLAQPVTLFQHTYPMHRVLQIGCSAIALPFLAWMGMHHFFKYRMDHISTYKTQVFGFSLFLISLFSGCFYYIYFAKTQGFIPQQTDLYNLIGFFVKGFTQGAMLCFTLGCLLFSFLNYRKYFDEI</sequence>
<dbReference type="RefSeq" id="WP_087552721.1">
    <property type="nucleotide sequence ID" value="NZ_CP033133.1"/>
</dbReference>
<feature type="transmembrane region" description="Helical" evidence="1">
    <location>
        <begin position="183"/>
        <end position="204"/>
    </location>
</feature>
<dbReference type="Proteomes" id="UP000279962">
    <property type="component" value="Chromosome"/>
</dbReference>
<evidence type="ECO:0000313" key="2">
    <source>
        <dbReference type="EMBL" id="AYO56247.1"/>
    </source>
</evidence>
<dbReference type="AlphaFoldDB" id="A0A3G2T8V5"/>
<accession>A0A3G2T8V5</accession>
<evidence type="ECO:0000313" key="3">
    <source>
        <dbReference type="Proteomes" id="UP000279962"/>
    </source>
</evidence>
<name>A0A3G2T8V5_9GAMM</name>
<organism evidence="2 3">
    <name type="scientific">Acinetobacter wuhouensis</name>
    <dbReference type="NCBI Taxonomy" id="1879050"/>
    <lineage>
        <taxon>Bacteria</taxon>
        <taxon>Pseudomonadati</taxon>
        <taxon>Pseudomonadota</taxon>
        <taxon>Gammaproteobacteria</taxon>
        <taxon>Moraxellales</taxon>
        <taxon>Moraxellaceae</taxon>
        <taxon>Acinetobacter</taxon>
    </lineage>
</organism>
<feature type="transmembrane region" description="Helical" evidence="1">
    <location>
        <begin position="53"/>
        <end position="72"/>
    </location>
</feature>
<dbReference type="Pfam" id="PF13803">
    <property type="entry name" value="DUF4184"/>
    <property type="match status" value="1"/>
</dbReference>
<dbReference type="InterPro" id="IPR025238">
    <property type="entry name" value="DUF4184"/>
</dbReference>
<feature type="transmembrane region" description="Helical" evidence="1">
    <location>
        <begin position="224"/>
        <end position="247"/>
    </location>
</feature>
<feature type="transmembrane region" description="Helical" evidence="1">
    <location>
        <begin position="150"/>
        <end position="171"/>
    </location>
</feature>
<dbReference type="EMBL" id="CP033133">
    <property type="protein sequence ID" value="AYO56247.1"/>
    <property type="molecule type" value="Genomic_DNA"/>
</dbReference>
<reference evidence="2 3" key="1">
    <citation type="submission" date="2018-10" db="EMBL/GenBank/DDBJ databases">
        <title>The complete genome of Acinetobacter wuhouensis strain WCHAW010062.</title>
        <authorList>
            <person name="Hu Y."/>
            <person name="Long H."/>
            <person name="Feng Y."/>
            <person name="Zong Z."/>
        </authorList>
    </citation>
    <scope>NUCLEOTIDE SEQUENCE [LARGE SCALE GENOMIC DNA]</scope>
    <source>
        <strain evidence="2 3">WCHAW010062</strain>
    </source>
</reference>
<keyword evidence="1" id="KW-0812">Transmembrane</keyword>
<protein>
    <submittedName>
        <fullName evidence="2">DUF4184 family protein</fullName>
    </submittedName>
</protein>
<keyword evidence="1" id="KW-1133">Transmembrane helix</keyword>
<gene>
    <name evidence="2" type="ORF">CDG68_06165</name>
</gene>
<keyword evidence="1" id="KW-0472">Membrane</keyword>
<feature type="transmembrane region" description="Helical" evidence="1">
    <location>
        <begin position="92"/>
        <end position="115"/>
    </location>
</feature>
<evidence type="ECO:0000256" key="1">
    <source>
        <dbReference type="SAM" id="Phobius"/>
    </source>
</evidence>